<dbReference type="Proteomes" id="UP000188181">
    <property type="component" value="Chromosome"/>
</dbReference>
<name>A0A1Q2MHU9_9BACT</name>
<evidence type="ECO:0000313" key="2">
    <source>
        <dbReference type="Proteomes" id="UP000188181"/>
    </source>
</evidence>
<accession>A0A1Q2MHU9</accession>
<organism evidence="1 2">
    <name type="scientific">Limihaloglobus sulfuriphilus</name>
    <dbReference type="NCBI Taxonomy" id="1851148"/>
    <lineage>
        <taxon>Bacteria</taxon>
        <taxon>Pseudomonadati</taxon>
        <taxon>Planctomycetota</taxon>
        <taxon>Phycisphaerae</taxon>
        <taxon>Sedimentisphaerales</taxon>
        <taxon>Sedimentisphaeraceae</taxon>
        <taxon>Limihaloglobus</taxon>
    </lineage>
</organism>
<evidence type="ECO:0000313" key="1">
    <source>
        <dbReference type="EMBL" id="AQQ72285.1"/>
    </source>
</evidence>
<protein>
    <recommendedName>
        <fullName evidence="3">PEP-CTERM system TPR-repeat lipoprotein</fullName>
    </recommendedName>
</protein>
<keyword evidence="2" id="KW-1185">Reference proteome</keyword>
<reference evidence="2" key="1">
    <citation type="submission" date="2017-02" db="EMBL/GenBank/DDBJ databases">
        <title>Comparative genomics and description of representatives of a novel lineage of planctomycetes thriving in anoxic sediments.</title>
        <authorList>
            <person name="Spring S."/>
            <person name="Bunk B."/>
            <person name="Sproer C."/>
        </authorList>
    </citation>
    <scope>NUCLEOTIDE SEQUENCE [LARGE SCALE GENOMIC DNA]</scope>
    <source>
        <strain evidence="2">SM-Chi-D1</strain>
    </source>
</reference>
<dbReference type="EMBL" id="CP019646">
    <property type="protein sequence ID" value="AQQ72285.1"/>
    <property type="molecule type" value="Genomic_DNA"/>
</dbReference>
<dbReference type="STRING" id="1851148.SMSP2_02668"/>
<dbReference type="RefSeq" id="WP_146684493.1">
    <property type="nucleotide sequence ID" value="NZ_CP019646.1"/>
</dbReference>
<proteinExistence type="predicted"/>
<evidence type="ECO:0008006" key="3">
    <source>
        <dbReference type="Google" id="ProtNLM"/>
    </source>
</evidence>
<sequence length="273" mass="31113">MHFVRNILALPLRLAAVIAGLIPIVDVGTVLHLILRVTDDPEDGLRYLAYGLTRFGYAEMEPVAQKLMERYRDSRFAEMMGNAAFFKNNKISAKEWTLAAEYADCTNLEMLLGLKYQLSLDEPKEKRLAILDEIISRRDLPMAISLQAYPIRCYSFLLEREWGKAVKLAEKILQIIESPMAHLANYCKYYTAGKDEAAFKELCDAQRLWQMGPFESVGAQICYVAGDMYRACEYLAMAIDGGFDPDKAGEEWKELAQSDDFNRFMDQRQAGND</sequence>
<dbReference type="KEGG" id="pbas:SMSP2_02668"/>
<dbReference type="AlphaFoldDB" id="A0A1Q2MHU9"/>
<gene>
    <name evidence="1" type="ORF">SMSP2_02668</name>
</gene>